<name>A0A5S9R4Y5_9HYPH</name>
<evidence type="ECO:0000313" key="1">
    <source>
        <dbReference type="EMBL" id="CAA0129587.1"/>
    </source>
</evidence>
<organism evidence="1 2">
    <name type="scientific">Starkeya nomas</name>
    <dbReference type="NCBI Taxonomy" id="2666134"/>
    <lineage>
        <taxon>Bacteria</taxon>
        <taxon>Pseudomonadati</taxon>
        <taxon>Pseudomonadota</taxon>
        <taxon>Alphaproteobacteria</taxon>
        <taxon>Hyphomicrobiales</taxon>
        <taxon>Xanthobacteraceae</taxon>
        <taxon>Starkeya</taxon>
    </lineage>
</organism>
<keyword evidence="2" id="KW-1185">Reference proteome</keyword>
<evidence type="ECO:0000313" key="2">
    <source>
        <dbReference type="Proteomes" id="UP000433050"/>
    </source>
</evidence>
<gene>
    <name evidence="1" type="ORF">STARVERO_04526</name>
</gene>
<protein>
    <submittedName>
        <fullName evidence="1">Uncharacterized protein</fullName>
    </submittedName>
</protein>
<proteinExistence type="predicted"/>
<reference evidence="1 2" key="1">
    <citation type="submission" date="2019-12" db="EMBL/GenBank/DDBJ databases">
        <authorList>
            <person name="Reyes-Prieto M."/>
        </authorList>
    </citation>
    <scope>NUCLEOTIDE SEQUENCE [LARGE SCALE GENOMIC DNA]</scope>
    <source>
        <strain evidence="1">HF14-78462</strain>
    </source>
</reference>
<dbReference type="Proteomes" id="UP000433050">
    <property type="component" value="Unassembled WGS sequence"/>
</dbReference>
<sequence>MRWRISRWLTFSPMGTRRATASVSSFTSSGSATGSVAFG</sequence>
<accession>A0A5S9R4Y5</accession>
<dbReference type="AlphaFoldDB" id="A0A5S9R4Y5"/>
<dbReference type="EMBL" id="CACSAS010000035">
    <property type="protein sequence ID" value="CAA0129587.1"/>
    <property type="molecule type" value="Genomic_DNA"/>
</dbReference>